<keyword evidence="3" id="KW-1185">Reference proteome</keyword>
<dbReference type="STRING" id="578458.D8PLN3"/>
<gene>
    <name evidence="2" type="ORF">SCHCODRAFT_10288</name>
</gene>
<sequence length="257" mass="29233">MGEQAKVDLIRFWKWLRYLIVDEYSMIAKAFLALLSRNITIAKGQRPVGSSPSDRLYHPSSPKDTPLMQAGRQIYEEFDTVVVLKEQMRVTDAGWKDFLHRLRYGRNTHGDMEMLDTLVLVTPRHAVRRQWNEASLREHCARTGRRLFICPAEQTVPGGRALNLWERHELASHSGRGSRKRRGELPLEVEIAVGAQVLVTRNVETDLDITNGARGEIVGIVVAEDEPDFGTATVVRLQKQPRPVSCRLPRYRSLPSA</sequence>
<dbReference type="Proteomes" id="UP000007431">
    <property type="component" value="Unassembled WGS sequence"/>
</dbReference>
<reference evidence="2 3" key="1">
    <citation type="journal article" date="2010" name="Nat. Biotechnol.">
        <title>Genome sequence of the model mushroom Schizophyllum commune.</title>
        <authorList>
            <person name="Ohm R.A."/>
            <person name="de Jong J.F."/>
            <person name="Lugones L.G."/>
            <person name="Aerts A."/>
            <person name="Kothe E."/>
            <person name="Stajich J.E."/>
            <person name="de Vries R.P."/>
            <person name="Record E."/>
            <person name="Levasseur A."/>
            <person name="Baker S.E."/>
            <person name="Bartholomew K.A."/>
            <person name="Coutinho P.M."/>
            <person name="Erdmann S."/>
            <person name="Fowler T.J."/>
            <person name="Gathman A.C."/>
            <person name="Lombard V."/>
            <person name="Henrissat B."/>
            <person name="Knabe N."/>
            <person name="Kuees U."/>
            <person name="Lilly W.W."/>
            <person name="Lindquist E."/>
            <person name="Lucas S."/>
            <person name="Magnuson J.K."/>
            <person name="Piumi F."/>
            <person name="Raudaskoski M."/>
            <person name="Salamov A."/>
            <person name="Schmutz J."/>
            <person name="Schwarze F.W.M.R."/>
            <person name="vanKuyk P.A."/>
            <person name="Horton J.S."/>
            <person name="Grigoriev I.V."/>
            <person name="Woesten H.A.B."/>
        </authorList>
    </citation>
    <scope>NUCLEOTIDE SEQUENCE [LARGE SCALE GENOMIC DNA]</scope>
    <source>
        <strain evidence="3">H4-8 / FGSC 9210</strain>
    </source>
</reference>
<dbReference type="eggNOG" id="ENOG502SP1Z">
    <property type="taxonomic scope" value="Eukaryota"/>
</dbReference>
<dbReference type="InParanoid" id="D8PLN3"/>
<proteinExistence type="predicted"/>
<evidence type="ECO:0000256" key="1">
    <source>
        <dbReference type="SAM" id="MobiDB-lite"/>
    </source>
</evidence>
<accession>D8PLN3</accession>
<dbReference type="HOGENOM" id="CLU_084958_0_0_1"/>
<evidence type="ECO:0000313" key="2">
    <source>
        <dbReference type="EMBL" id="EFJ02751.1"/>
    </source>
</evidence>
<dbReference type="AlphaFoldDB" id="D8PLN3"/>
<dbReference type="OMA" id="TDEIWHE"/>
<protein>
    <recommendedName>
        <fullName evidence="4">DNA helicase</fullName>
    </recommendedName>
</protein>
<evidence type="ECO:0008006" key="4">
    <source>
        <dbReference type="Google" id="ProtNLM"/>
    </source>
</evidence>
<feature type="region of interest" description="Disordered" evidence="1">
    <location>
        <begin position="45"/>
        <end position="65"/>
    </location>
</feature>
<dbReference type="InterPro" id="IPR051055">
    <property type="entry name" value="PIF1_helicase"/>
</dbReference>
<dbReference type="EMBL" id="GL377302">
    <property type="protein sequence ID" value="EFJ02751.1"/>
    <property type="molecule type" value="Genomic_DNA"/>
</dbReference>
<dbReference type="PANTHER" id="PTHR47642">
    <property type="entry name" value="ATP-DEPENDENT DNA HELICASE"/>
    <property type="match status" value="1"/>
</dbReference>
<organism evidence="3">
    <name type="scientific">Schizophyllum commune (strain H4-8 / FGSC 9210)</name>
    <name type="common">Split gill fungus</name>
    <dbReference type="NCBI Taxonomy" id="578458"/>
    <lineage>
        <taxon>Eukaryota</taxon>
        <taxon>Fungi</taxon>
        <taxon>Dikarya</taxon>
        <taxon>Basidiomycota</taxon>
        <taxon>Agaricomycotina</taxon>
        <taxon>Agaricomycetes</taxon>
        <taxon>Agaricomycetidae</taxon>
        <taxon>Agaricales</taxon>
        <taxon>Schizophyllaceae</taxon>
        <taxon>Schizophyllum</taxon>
    </lineage>
</organism>
<name>D8PLN3_SCHCM</name>
<evidence type="ECO:0000313" key="3">
    <source>
        <dbReference type="Proteomes" id="UP000007431"/>
    </source>
</evidence>
<dbReference type="VEuPathDB" id="FungiDB:SCHCODRAFT_02527337"/>